<dbReference type="PRINTS" id="PR00882">
    <property type="entry name" value="RIBOSOMALL7A"/>
</dbReference>
<dbReference type="InterPro" id="IPR029064">
    <property type="entry name" value="Ribosomal_eL30-like_sf"/>
</dbReference>
<proteinExistence type="inferred from homology"/>
<dbReference type="InterPro" id="IPR050257">
    <property type="entry name" value="eL8/uL1-like"/>
</dbReference>
<protein>
    <recommendedName>
        <fullName evidence="5">60S ribosomal protein L7a</fullName>
    </recommendedName>
</protein>
<evidence type="ECO:0000256" key="7">
    <source>
        <dbReference type="SAM" id="Phobius"/>
    </source>
</evidence>
<keyword evidence="3 5" id="KW-0687">Ribonucleoprotein</keyword>
<sequence>MDLTRFVKWPRYIRLQRQRAILYKRLKVPPAINQFTQALDRQTATQLLKLAHKYRPETKQEKKQRLLARAEKKAAGKGDVPTKRPPVLRAGVNTVTTLVENKKAQLVAIAHDVDPIELVVFLPALCRKMGVPYCIFKGKARLGRLVHRKTCTTVAFTQVNLEDKGALAKLVEAIRTNYNDRYDEIRRHWGGNVLGPSRWLALPSWKRQRLKNWPPSWAECTLLAFSVHKSNKKSPLKKKKVLSLRILYAYLHCLLFLNVVIWEDCLLFFLLIIIILLGNIGGQCVSPGPISSKLLSFNLVVEGTAQLQVQ</sequence>
<feature type="region of interest" description="Disordered" evidence="6">
    <location>
        <begin position="54"/>
        <end position="86"/>
    </location>
</feature>
<name>A0A671EXC6_RHIFE</name>
<keyword evidence="7" id="KW-1133">Transmembrane helix</keyword>
<keyword evidence="10" id="KW-1185">Reference proteome</keyword>
<feature type="transmembrane region" description="Helical" evidence="7">
    <location>
        <begin position="267"/>
        <end position="285"/>
    </location>
</feature>
<keyword evidence="7" id="KW-0812">Transmembrane</keyword>
<feature type="domain" description="Ribosomal protein eL8/eL30/eS12/Gadd45" evidence="8">
    <location>
        <begin position="83"/>
        <end position="164"/>
    </location>
</feature>
<evidence type="ECO:0000256" key="4">
    <source>
        <dbReference type="ARBA" id="ARBA00046616"/>
    </source>
</evidence>
<feature type="transmembrane region" description="Helical" evidence="7">
    <location>
        <begin position="242"/>
        <end position="261"/>
    </location>
</feature>
<evidence type="ECO:0000259" key="8">
    <source>
        <dbReference type="Pfam" id="PF01248"/>
    </source>
</evidence>
<comment type="similarity">
    <text evidence="1 5">Belongs to the eukaryotic ribosomal protein eL8 family.</text>
</comment>
<reference evidence="9" key="4">
    <citation type="submission" date="2025-08" db="UniProtKB">
        <authorList>
            <consortium name="Ensembl"/>
        </authorList>
    </citation>
    <scope>IDENTIFICATION</scope>
</reference>
<evidence type="ECO:0000256" key="6">
    <source>
        <dbReference type="SAM" id="MobiDB-lite"/>
    </source>
</evidence>
<reference evidence="9" key="5">
    <citation type="submission" date="2025-09" db="UniProtKB">
        <authorList>
            <consortium name="Ensembl"/>
        </authorList>
    </citation>
    <scope>IDENTIFICATION</scope>
</reference>
<feature type="compositionally biased region" description="Basic and acidic residues" evidence="6">
    <location>
        <begin position="54"/>
        <end position="82"/>
    </location>
</feature>
<accession>A0A671EXC6</accession>
<evidence type="ECO:0000313" key="10">
    <source>
        <dbReference type="Proteomes" id="UP000472240"/>
    </source>
</evidence>
<evidence type="ECO:0000256" key="5">
    <source>
        <dbReference type="RuleBase" id="RU367042"/>
    </source>
</evidence>
<reference evidence="9 10" key="1">
    <citation type="journal article" date="2015" name="Annu Rev Anim Biosci">
        <title>The Genome 10K Project: a way forward.</title>
        <authorList>
            <person name="Koepfli K.P."/>
            <person name="Paten B."/>
            <person name="O'Brien S.J."/>
            <person name="Koepfli K.P."/>
            <person name="Paten B."/>
            <person name="Antunes A."/>
            <person name="Belov K."/>
            <person name="Bustamante C."/>
            <person name="Castoe T.A."/>
            <person name="Clawson H."/>
            <person name="Crawford A.J."/>
            <person name="Diekhans M."/>
            <person name="Distel D."/>
            <person name="Durbin R."/>
            <person name="Earl D."/>
            <person name="Fujita M.K."/>
            <person name="Gamble T."/>
            <person name="Georges A."/>
            <person name="Gemmell N."/>
            <person name="Gilbert M.T."/>
            <person name="Graves J.M."/>
            <person name="Green R.E."/>
            <person name="Hickey G."/>
            <person name="Jarvis E.D."/>
            <person name="Johnson W."/>
            <person name="Komissarov A."/>
            <person name="Korf I."/>
            <person name="Kuhn R."/>
            <person name="Larkin D.M."/>
            <person name="Lewin H."/>
            <person name="Lopez J.V."/>
            <person name="Ma J."/>
            <person name="Marques-Bonet T."/>
            <person name="Miller W."/>
            <person name="Murphy R."/>
            <person name="Pevzner P."/>
            <person name="Shapiro B."/>
            <person name="Steiner C."/>
            <person name="Tamazian G."/>
            <person name="Venkatesh B."/>
            <person name="Wang J."/>
            <person name="Wayne R."/>
            <person name="Wiley E."/>
            <person name="Yang H."/>
            <person name="Zhang G."/>
            <person name="Haussler D."/>
            <person name="Ryder O."/>
            <person name="O'Brien S.J."/>
        </authorList>
    </citation>
    <scope>NUCLEOTIDE SEQUENCE</scope>
</reference>
<dbReference type="Ensembl" id="ENSRFET00010019610.1">
    <property type="protein sequence ID" value="ENSRFEP00010017989.1"/>
    <property type="gene ID" value="ENSRFEG00010012190.1"/>
</dbReference>
<evidence type="ECO:0000256" key="1">
    <source>
        <dbReference type="ARBA" id="ARBA00007337"/>
    </source>
</evidence>
<comment type="subunit">
    <text evidence="4">Component of the large ribosomal subunit. Interacts with CRY1. Interacts with DICER1, AGO2, TARBP2, MOV10 and EIF6; they form a large RNA-induced silencing complex (RISC).</text>
</comment>
<dbReference type="InterPro" id="IPR004038">
    <property type="entry name" value="Ribosomal_eL8/eL30/eS12/Gad45"/>
</dbReference>
<evidence type="ECO:0000313" key="9">
    <source>
        <dbReference type="Ensembl" id="ENSRFEP00010017989.1"/>
    </source>
</evidence>
<dbReference type="Proteomes" id="UP000472240">
    <property type="component" value="Chromosome 13"/>
</dbReference>
<dbReference type="GeneTree" id="ENSGT00940000153294"/>
<dbReference type="PRINTS" id="PR00881">
    <property type="entry name" value="L7ARS6FAMILY"/>
</dbReference>
<dbReference type="SUPFAM" id="SSF55315">
    <property type="entry name" value="L30e-like"/>
    <property type="match status" value="1"/>
</dbReference>
<dbReference type="GO" id="GO:0022625">
    <property type="term" value="C:cytosolic large ribosomal subunit"/>
    <property type="evidence" value="ECO:0007669"/>
    <property type="project" value="UniProtKB-UniRule"/>
</dbReference>
<dbReference type="InterPro" id="IPR001921">
    <property type="entry name" value="Ribosomal_eL8_euk"/>
</dbReference>
<dbReference type="Gene3D" id="3.30.1330.30">
    <property type="match status" value="1"/>
</dbReference>
<keyword evidence="7" id="KW-0472">Membrane</keyword>
<keyword evidence="2 5" id="KW-0689">Ribosomal protein</keyword>
<dbReference type="AlphaFoldDB" id="A0A671EXC6"/>
<dbReference type="InParanoid" id="A0A671EXC6"/>
<dbReference type="InterPro" id="IPR018492">
    <property type="entry name" value="Ribosomal_eL8/Nhp2"/>
</dbReference>
<dbReference type="Pfam" id="PF01248">
    <property type="entry name" value="Ribosomal_L7Ae"/>
    <property type="match status" value="1"/>
</dbReference>
<dbReference type="FunFam" id="3.30.1330.30:FF:000003">
    <property type="entry name" value="60S ribosomal protein L7a"/>
    <property type="match status" value="1"/>
</dbReference>
<comment type="function">
    <text evidence="5">Component of the ribosome.</text>
</comment>
<evidence type="ECO:0000256" key="3">
    <source>
        <dbReference type="ARBA" id="ARBA00023274"/>
    </source>
</evidence>
<evidence type="ECO:0000256" key="2">
    <source>
        <dbReference type="ARBA" id="ARBA00022980"/>
    </source>
</evidence>
<dbReference type="PANTHER" id="PTHR23105">
    <property type="entry name" value="RIBOSOMAL PROTEIN L7AE FAMILY MEMBER"/>
    <property type="match status" value="1"/>
</dbReference>
<organism evidence="9 10">
    <name type="scientific">Rhinolophus ferrumequinum</name>
    <name type="common">Greater horseshoe bat</name>
    <dbReference type="NCBI Taxonomy" id="59479"/>
    <lineage>
        <taxon>Eukaryota</taxon>
        <taxon>Metazoa</taxon>
        <taxon>Chordata</taxon>
        <taxon>Craniata</taxon>
        <taxon>Vertebrata</taxon>
        <taxon>Euteleostomi</taxon>
        <taxon>Mammalia</taxon>
        <taxon>Eutheria</taxon>
        <taxon>Laurasiatheria</taxon>
        <taxon>Chiroptera</taxon>
        <taxon>Yinpterochiroptera</taxon>
        <taxon>Rhinolophoidea</taxon>
        <taxon>Rhinolophidae</taxon>
        <taxon>Rhinolophinae</taxon>
        <taxon>Rhinolophus</taxon>
    </lineage>
</organism>
<reference evidence="10" key="3">
    <citation type="submission" date="2018-12" db="EMBL/GenBank/DDBJ databases">
        <title>G10K-VGP greater horseshoe bat female genome, primary haplotype.</title>
        <authorList>
            <person name="Teeling E."/>
            <person name="Myers G."/>
            <person name="Vernes S."/>
            <person name="Pippel M."/>
            <person name="Winkler S."/>
            <person name="Fedrigo O."/>
            <person name="Rhie A."/>
            <person name="Koren S."/>
            <person name="Phillippy A."/>
            <person name="Lewin H."/>
            <person name="Damas J."/>
            <person name="Howe K."/>
            <person name="Mountcastle J."/>
            <person name="Jarvis E.D."/>
        </authorList>
    </citation>
    <scope>NUCLEOTIDE SEQUENCE [LARGE SCALE GENOMIC DNA]</scope>
</reference>
<dbReference type="GO" id="GO:0003723">
    <property type="term" value="F:RNA binding"/>
    <property type="evidence" value="ECO:0007669"/>
    <property type="project" value="UniProtKB-UniRule"/>
</dbReference>
<reference evidence="9 10" key="2">
    <citation type="journal article" date="2018" name="Annu Rev Anim Biosci">
        <title>Bat Biology, Genomes, and the Bat1K Project: To Generate Chromosome-Level Genomes for All Living Bat Species.</title>
        <authorList>
            <person name="Teeling E.C."/>
            <person name="Vernes S.C."/>
            <person name="Davalos L.M."/>
            <person name="Ray D.A."/>
            <person name="Gilbert M.T.P."/>
            <person name="Myers E."/>
        </authorList>
    </citation>
    <scope>NUCLEOTIDE SEQUENCE</scope>
</reference>